<reference evidence="2" key="1">
    <citation type="submission" date="2023-01" db="EMBL/GenBank/DDBJ databases">
        <title>Psychroserpens sp. MSW6 and Marinomonas sp. RSW2, isolated from seawater.</title>
        <authorList>
            <person name="Kristyanto S."/>
            <person name="Jung J."/>
            <person name="Kim J.M."/>
            <person name="Jeon C.O."/>
        </authorList>
    </citation>
    <scope>NUCLEOTIDE SEQUENCE</scope>
    <source>
        <strain evidence="2">RSW2</strain>
    </source>
</reference>
<dbReference type="InterPro" id="IPR018306">
    <property type="entry name" value="Phage_T5_Orf172_DNA-bd"/>
</dbReference>
<sequence>MVDVSNEELLAQLGVEVKQEKKAKLTPREERIIAGFEEIQRFYDEHDREPMHGEDRDIFERMYATRLDQIRKSEECLELVKGLDNQGLLENSYNVGEPPAEYNSDEELLADLGIEASKEDDITQLKHVRSASEKRKAAEEIGNRKRCEDFEKFKPLFESVQEDIKSGARKTLPFSKDGSIEKGNYFILSGQKAYVAEVGEAFTGSDGRNEYRLRVIFDNGVESNQLMHSLQKRLWEDETGRRISEKESSAGPLFDGVADENDSESGTIYILRSKSDLPVISENRDVIHKIGVTGGDVKKRIANARVDPTYLMADVEVVATYELYNINRKKLENLIHHIFEPVRLDIEINDRFGHPVKPREWFLVPIFAIDNAVEKIKDGSISSYVYDSNKANLVHRDESAEE</sequence>
<keyword evidence="3" id="KW-1185">Reference proteome</keyword>
<dbReference type="Proteomes" id="UP001139522">
    <property type="component" value="Unassembled WGS sequence"/>
</dbReference>
<protein>
    <submittedName>
        <fullName evidence="2">GIY-YIG nuclease family protein</fullName>
    </submittedName>
</protein>
<organism evidence="2 3">
    <name type="scientific">Marinomonas maritima</name>
    <dbReference type="NCBI Taxonomy" id="2940935"/>
    <lineage>
        <taxon>Bacteria</taxon>
        <taxon>Pseudomonadati</taxon>
        <taxon>Pseudomonadota</taxon>
        <taxon>Gammaproteobacteria</taxon>
        <taxon>Oceanospirillales</taxon>
        <taxon>Oceanospirillaceae</taxon>
        <taxon>Marinomonas</taxon>
    </lineage>
</organism>
<evidence type="ECO:0000259" key="1">
    <source>
        <dbReference type="SMART" id="SM00974"/>
    </source>
</evidence>
<comment type="caution">
    <text evidence="2">The sequence shown here is derived from an EMBL/GenBank/DDBJ whole genome shotgun (WGS) entry which is preliminary data.</text>
</comment>
<dbReference type="SMART" id="SM00974">
    <property type="entry name" value="T5orf172"/>
    <property type="match status" value="1"/>
</dbReference>
<name>A0ABT5W9V3_9GAMM</name>
<dbReference type="RefSeq" id="WP_255893786.1">
    <property type="nucleotide sequence ID" value="NZ_JAMZEG020000001.1"/>
</dbReference>
<gene>
    <name evidence="2" type="ORF">M3I01_001480</name>
</gene>
<dbReference type="EMBL" id="JAMZEG020000001">
    <property type="protein sequence ID" value="MDE8601599.1"/>
    <property type="molecule type" value="Genomic_DNA"/>
</dbReference>
<evidence type="ECO:0000313" key="2">
    <source>
        <dbReference type="EMBL" id="MDE8601599.1"/>
    </source>
</evidence>
<accession>A0ABT5W9V3</accession>
<evidence type="ECO:0000313" key="3">
    <source>
        <dbReference type="Proteomes" id="UP001139522"/>
    </source>
</evidence>
<feature type="domain" description="Bacteriophage T5 Orf172 DNA-binding" evidence="1">
    <location>
        <begin position="282"/>
        <end position="376"/>
    </location>
</feature>
<proteinExistence type="predicted"/>
<dbReference type="Pfam" id="PF13455">
    <property type="entry name" value="MUG113"/>
    <property type="match status" value="1"/>
</dbReference>